<feature type="transmembrane region" description="Helical" evidence="2">
    <location>
        <begin position="297"/>
        <end position="315"/>
    </location>
</feature>
<feature type="transmembrane region" description="Helical" evidence="2">
    <location>
        <begin position="230"/>
        <end position="259"/>
    </location>
</feature>
<feature type="region of interest" description="Disordered" evidence="1">
    <location>
        <begin position="446"/>
        <end position="465"/>
    </location>
</feature>
<dbReference type="AlphaFoldDB" id="A0A6V7WB48"/>
<name>A0A6V7WB48_MELEN</name>
<feature type="transmembrane region" description="Helical" evidence="2">
    <location>
        <begin position="327"/>
        <end position="344"/>
    </location>
</feature>
<keyword evidence="2" id="KW-0472">Membrane</keyword>
<keyword evidence="2" id="KW-0812">Transmembrane</keyword>
<feature type="transmembrane region" description="Helical" evidence="2">
    <location>
        <begin position="391"/>
        <end position="412"/>
    </location>
</feature>
<comment type="caution">
    <text evidence="3">The sequence shown here is derived from an EMBL/GenBank/DDBJ whole genome shotgun (WGS) entry which is preliminary data.</text>
</comment>
<dbReference type="Proteomes" id="UP000580250">
    <property type="component" value="Unassembled WGS sequence"/>
</dbReference>
<evidence type="ECO:0000313" key="3">
    <source>
        <dbReference type="EMBL" id="CAD2184242.1"/>
    </source>
</evidence>
<sequence length="465" mass="54755">MASVPSDINLIINKLSTIDKEKDKEINENIVKESGNDKENIIEESGGYSLIGNDNNKYYVQLYNKFWPYRALKIINWFLLLLLAVGSVVTERNRLIWSGTYWATGYRYNDNIDGSFASGQVILAVFGLITLIVHCFAKKLFKAAVSSLMDMCFFIFSVPILIVSTIMFSSRSMSLYRWLRPKLANFNYTFEAYADLTEAVSYPSLYHKIYNPMEKDEEVLERIQRHKREIIINVLINPTFVVLTAITIILNIFMIFCLYKKMRNAKLWNDGVKEYLALFPDCSPIEMKYAHLGKTKMFQWFLPLFFLLAHVYMPFFRKNRIIVKQFWSPTIIYFIHWLLYYTTLHLRYPKGQTDKAIRLSTLFITDLILSYFLTLLFVVNVAMEENPLMDLFFMLVIIFYGLYSLKLSFIYLRNKKGSFNFKLPTSIKINFQINLKSDEEKNKVIEEKLEEGDEKKEENEEKNEK</sequence>
<gene>
    <name evidence="3" type="ORF">MENT_LOCUS36588</name>
</gene>
<keyword evidence="2" id="KW-1133">Transmembrane helix</keyword>
<feature type="transmembrane region" description="Helical" evidence="2">
    <location>
        <begin position="148"/>
        <end position="168"/>
    </location>
</feature>
<reference evidence="3 4" key="1">
    <citation type="submission" date="2020-08" db="EMBL/GenBank/DDBJ databases">
        <authorList>
            <person name="Koutsovoulos G."/>
            <person name="Danchin GJ E."/>
        </authorList>
    </citation>
    <scope>NUCLEOTIDE SEQUENCE [LARGE SCALE GENOMIC DNA]</scope>
</reference>
<accession>A0A6V7WB48</accession>
<feature type="transmembrane region" description="Helical" evidence="2">
    <location>
        <begin position="116"/>
        <end position="136"/>
    </location>
</feature>
<evidence type="ECO:0000256" key="2">
    <source>
        <dbReference type="SAM" id="Phobius"/>
    </source>
</evidence>
<feature type="transmembrane region" description="Helical" evidence="2">
    <location>
        <begin position="356"/>
        <end position="379"/>
    </location>
</feature>
<evidence type="ECO:0000313" key="4">
    <source>
        <dbReference type="Proteomes" id="UP000580250"/>
    </source>
</evidence>
<protein>
    <submittedName>
        <fullName evidence="3">Uncharacterized protein</fullName>
    </submittedName>
</protein>
<dbReference type="EMBL" id="CAJEWN010000495">
    <property type="protein sequence ID" value="CAD2184242.1"/>
    <property type="molecule type" value="Genomic_DNA"/>
</dbReference>
<organism evidence="3 4">
    <name type="scientific">Meloidogyne enterolobii</name>
    <name type="common">Root-knot nematode worm</name>
    <name type="synonym">Meloidogyne mayaguensis</name>
    <dbReference type="NCBI Taxonomy" id="390850"/>
    <lineage>
        <taxon>Eukaryota</taxon>
        <taxon>Metazoa</taxon>
        <taxon>Ecdysozoa</taxon>
        <taxon>Nematoda</taxon>
        <taxon>Chromadorea</taxon>
        <taxon>Rhabditida</taxon>
        <taxon>Tylenchina</taxon>
        <taxon>Tylenchomorpha</taxon>
        <taxon>Tylenchoidea</taxon>
        <taxon>Meloidogynidae</taxon>
        <taxon>Meloidogyninae</taxon>
        <taxon>Meloidogyne</taxon>
    </lineage>
</organism>
<proteinExistence type="predicted"/>
<evidence type="ECO:0000256" key="1">
    <source>
        <dbReference type="SAM" id="MobiDB-lite"/>
    </source>
</evidence>
<feature type="transmembrane region" description="Helical" evidence="2">
    <location>
        <begin position="71"/>
        <end position="89"/>
    </location>
</feature>